<dbReference type="Proteomes" id="UP000029736">
    <property type="component" value="Unassembled WGS sequence"/>
</dbReference>
<name>A0A098SB97_9BACT</name>
<organism evidence="2 3">
    <name type="scientific">Phaeodactylibacter xiamenensis</name>
    <dbReference type="NCBI Taxonomy" id="1524460"/>
    <lineage>
        <taxon>Bacteria</taxon>
        <taxon>Pseudomonadati</taxon>
        <taxon>Bacteroidota</taxon>
        <taxon>Saprospiria</taxon>
        <taxon>Saprospirales</taxon>
        <taxon>Haliscomenobacteraceae</taxon>
        <taxon>Phaeodactylibacter</taxon>
    </lineage>
</organism>
<sequence length="196" mass="22171">MRHFVSCLLLVLIGSGCVQLTTDYDSTSYPSEEDFLANDTIAFFLNDFLWLPLGNTSGFKGWSAGSPNTFQYQASYDSTENTYSFRLFPFMNIRYEGERIFSQSMDTEILNVPEEVVREGGTVLLDGAEGRMMQLDDAVRNEGYLNTETHTVRVLFLPIDPATNRVEALFDGEVVARFDDADVFTVRDGRVTMFVE</sequence>
<dbReference type="PROSITE" id="PS51257">
    <property type="entry name" value="PROKAR_LIPOPROTEIN"/>
    <property type="match status" value="1"/>
</dbReference>
<evidence type="ECO:0000313" key="2">
    <source>
        <dbReference type="EMBL" id="KGE88928.1"/>
    </source>
</evidence>
<accession>A0A098SB97</accession>
<evidence type="ECO:0000313" key="3">
    <source>
        <dbReference type="Proteomes" id="UP000029736"/>
    </source>
</evidence>
<comment type="caution">
    <text evidence="2">The sequence shown here is derived from an EMBL/GenBank/DDBJ whole genome shotgun (WGS) entry which is preliminary data.</text>
</comment>
<dbReference type="EMBL" id="JPOS01000013">
    <property type="protein sequence ID" value="KGE88928.1"/>
    <property type="molecule type" value="Genomic_DNA"/>
</dbReference>
<dbReference type="STRING" id="1524460.IX84_05935"/>
<gene>
    <name evidence="2" type="ORF">IX84_05935</name>
</gene>
<keyword evidence="3" id="KW-1185">Reference proteome</keyword>
<dbReference type="OrthoDB" id="949867at2"/>
<feature type="signal peptide" evidence="1">
    <location>
        <begin position="1"/>
        <end position="20"/>
    </location>
</feature>
<keyword evidence="1" id="KW-0732">Signal</keyword>
<feature type="chain" id="PRO_5001948132" evidence="1">
    <location>
        <begin position="21"/>
        <end position="196"/>
    </location>
</feature>
<proteinExistence type="predicted"/>
<evidence type="ECO:0000256" key="1">
    <source>
        <dbReference type="SAM" id="SignalP"/>
    </source>
</evidence>
<protein>
    <submittedName>
        <fullName evidence="2">Uncharacterized protein</fullName>
    </submittedName>
</protein>
<dbReference type="RefSeq" id="WP_044217405.1">
    <property type="nucleotide sequence ID" value="NZ_JBKAGJ010000001.1"/>
</dbReference>
<reference evidence="2 3" key="1">
    <citation type="journal article" date="2014" name="Int. J. Syst. Evol. Microbiol.">
        <title>Phaeodactylibacter xiamenensis gen. nov., sp. nov., a member of the family Saprospiraceae isolated from the marine alga Phaeodactylum tricornutum.</title>
        <authorList>
            <person name="Chen Z.Jr."/>
            <person name="Lei X."/>
            <person name="Lai Q."/>
            <person name="Li Y."/>
            <person name="Zhang B."/>
            <person name="Zhang J."/>
            <person name="Zhang H."/>
            <person name="Yang L."/>
            <person name="Zheng W."/>
            <person name="Tian Y."/>
            <person name="Yu Z."/>
            <person name="Xu H.Jr."/>
            <person name="Zheng T."/>
        </authorList>
    </citation>
    <scope>NUCLEOTIDE SEQUENCE [LARGE SCALE GENOMIC DNA]</scope>
    <source>
        <strain evidence="2 3">KD52</strain>
    </source>
</reference>
<dbReference type="AlphaFoldDB" id="A0A098SB97"/>